<proteinExistence type="predicted"/>
<dbReference type="AlphaFoldDB" id="D6Z5V2"/>
<evidence type="ECO:0000313" key="1">
    <source>
        <dbReference type="EMBL" id="ADH84834.1"/>
    </source>
</evidence>
<gene>
    <name evidence="1" type="ordered locus">DaAHT2_0121</name>
</gene>
<dbReference type="OrthoDB" id="5460574at2"/>
<dbReference type="KEGG" id="dak:DaAHT2_0121"/>
<sequence>MLNEEYLRELEQYIASGRMEQEFACAPEQQRLTMLDQLEKLMDVAELADQAVTRIIFKK</sequence>
<keyword evidence="2" id="KW-1185">Reference proteome</keyword>
<evidence type="ECO:0000313" key="2">
    <source>
        <dbReference type="Proteomes" id="UP000001508"/>
    </source>
</evidence>
<dbReference type="HOGENOM" id="CLU_180629_0_0_7"/>
<protein>
    <submittedName>
        <fullName evidence="1">Uncharacterized protein</fullName>
    </submittedName>
</protein>
<dbReference type="InParanoid" id="D6Z5V2"/>
<dbReference type="STRING" id="589865.DaAHT2_0121"/>
<dbReference type="RefSeq" id="WP_013162365.1">
    <property type="nucleotide sequence ID" value="NC_014216.1"/>
</dbReference>
<organism evidence="1 2">
    <name type="scientific">Desulfurivibrio alkaliphilus (strain DSM 19089 / UNIQEM U267 / AHT2)</name>
    <dbReference type="NCBI Taxonomy" id="589865"/>
    <lineage>
        <taxon>Bacteria</taxon>
        <taxon>Pseudomonadati</taxon>
        <taxon>Thermodesulfobacteriota</taxon>
        <taxon>Desulfobulbia</taxon>
        <taxon>Desulfobulbales</taxon>
        <taxon>Desulfobulbaceae</taxon>
        <taxon>Desulfurivibrio</taxon>
    </lineage>
</organism>
<dbReference type="eggNOG" id="ENOG5033IIK">
    <property type="taxonomic scope" value="Bacteria"/>
</dbReference>
<name>D6Z5V2_DESAT</name>
<dbReference type="Proteomes" id="UP000001508">
    <property type="component" value="Chromosome"/>
</dbReference>
<dbReference type="EMBL" id="CP001940">
    <property type="protein sequence ID" value="ADH84834.1"/>
    <property type="molecule type" value="Genomic_DNA"/>
</dbReference>
<accession>D6Z5V2</accession>
<reference evidence="2" key="1">
    <citation type="submission" date="2010-02" db="EMBL/GenBank/DDBJ databases">
        <title>Complete sequence of Desulfurivibrio alkaliphilus AHT2.</title>
        <authorList>
            <consortium name="US DOE Joint Genome Institute"/>
            <person name="Pitluck S."/>
            <person name="Chertkov O."/>
            <person name="Detter J.C."/>
            <person name="Han C."/>
            <person name="Tapia R."/>
            <person name="Larimer F."/>
            <person name="Land M."/>
            <person name="Hauser L."/>
            <person name="Kyrpides N."/>
            <person name="Mikhailova N."/>
            <person name="Sorokin D.Y."/>
            <person name="Muyzer G."/>
            <person name="Woyke T."/>
        </authorList>
    </citation>
    <scope>NUCLEOTIDE SEQUENCE [LARGE SCALE GENOMIC DNA]</scope>
    <source>
        <strain evidence="2">DSM 19089 / UNIQEM U267 / AHT2</strain>
    </source>
</reference>